<organism evidence="2 3">
    <name type="scientific">Sulfurospirillum cavolei</name>
    <dbReference type="NCBI Taxonomy" id="366522"/>
    <lineage>
        <taxon>Bacteria</taxon>
        <taxon>Pseudomonadati</taxon>
        <taxon>Campylobacterota</taxon>
        <taxon>Epsilonproteobacteria</taxon>
        <taxon>Campylobacterales</taxon>
        <taxon>Sulfurospirillaceae</taxon>
        <taxon>Sulfurospirillum</taxon>
    </lineage>
</organism>
<name>A0A2D3WAQ9_9BACT</name>
<dbReference type="Pfam" id="PF01546">
    <property type="entry name" value="Peptidase_M20"/>
    <property type="match status" value="1"/>
</dbReference>
<evidence type="ECO:0000313" key="3">
    <source>
        <dbReference type="Proteomes" id="UP000231638"/>
    </source>
</evidence>
<protein>
    <submittedName>
        <fullName evidence="2">Xaa-His dipeptidase</fullName>
    </submittedName>
</protein>
<dbReference type="InterPro" id="IPR002933">
    <property type="entry name" value="Peptidase_M20"/>
</dbReference>
<dbReference type="AlphaFoldDB" id="A0A2D3WAQ9"/>
<dbReference type="PANTHER" id="PTHR43501:SF1">
    <property type="entry name" value="CYTOSOL NON-SPECIFIC DIPEPTIDASE"/>
    <property type="match status" value="1"/>
</dbReference>
<dbReference type="STRING" id="366522.GCA_001548055_01130"/>
<dbReference type="EMBL" id="DLUG01000169">
    <property type="protein sequence ID" value="DAB36160.1"/>
    <property type="molecule type" value="Genomic_DNA"/>
</dbReference>
<keyword evidence="1" id="KW-0378">Hydrolase</keyword>
<dbReference type="GO" id="GO:0070573">
    <property type="term" value="F:metallodipeptidase activity"/>
    <property type="evidence" value="ECO:0007669"/>
    <property type="project" value="TreeGrafter"/>
</dbReference>
<gene>
    <name evidence="2" type="ORF">CFH80_06340</name>
</gene>
<evidence type="ECO:0000256" key="1">
    <source>
        <dbReference type="ARBA" id="ARBA00022801"/>
    </source>
</evidence>
<dbReference type="Proteomes" id="UP000231638">
    <property type="component" value="Unassembled WGS sequence"/>
</dbReference>
<proteinExistence type="predicted"/>
<dbReference type="PRINTS" id="PR00934">
    <property type="entry name" value="XHISDIPTASE"/>
</dbReference>
<reference evidence="2 3" key="1">
    <citation type="journal article" date="2017" name="Front. Microbiol.">
        <title>Comparative Genomic Analysis of the Class Epsilonproteobacteria and Proposed Reclassification to Epsilonbacteraeota (phyl. nov.).</title>
        <authorList>
            <person name="Waite D.W."/>
            <person name="Vanwonterghem I."/>
            <person name="Rinke C."/>
            <person name="Parks D.H."/>
            <person name="Zhang Y."/>
            <person name="Takai K."/>
            <person name="Sievert S.M."/>
            <person name="Simon J."/>
            <person name="Campbell B.J."/>
            <person name="Hanson T.E."/>
            <person name="Woyke T."/>
            <person name="Klotz M.G."/>
            <person name="Hugenholtz P."/>
        </authorList>
    </citation>
    <scope>NUCLEOTIDE SEQUENCE [LARGE SCALE GENOMIC DNA]</scope>
    <source>
        <strain evidence="2">UBA11420</strain>
    </source>
</reference>
<dbReference type="SUPFAM" id="SSF55031">
    <property type="entry name" value="Bacterial exopeptidase dimerisation domain"/>
    <property type="match status" value="1"/>
</dbReference>
<sequence>MQAILEHFKAISAIPRCSYYAEKMKDFIKNFASDLGFRVQEDACGNVLCVKGTPRVCLQAHYDMVCIGDTDPIVLYQEDSWLKARASTLGADNGMGMAIMFWAMERHDDLECLFTSDEEVGLLGAMGFSLPLRSDYILNLDAEEAGEIYIGCAGGVDVHATLELTYAPLEKEALLYEVHAFDFLGGHSGVDIDKPIPSAIKALVYELLHQKEIRLVSIEGGERLNAIPKSATAVVACSHPLGITDPRIRVRRFEDARFTHALVQSDRIVSALGAFAQGVRAWDKTLDIPSLSMNLGIVTQKQNKLHVEVSIRAMDDENLAILANETTAFFKGFSFTCKLEGGHGAWKPSVGAFADVVRDAMQTFYPHAVFKAIHAGLECGELVARQSKKIEAVSIGPTIRYPHSVREECDLDSVERIAQVVQKIISFYKD</sequence>
<dbReference type="InterPro" id="IPR036264">
    <property type="entry name" value="Bact_exopeptidase_dim_dom"/>
</dbReference>
<dbReference type="GO" id="GO:0006508">
    <property type="term" value="P:proteolysis"/>
    <property type="evidence" value="ECO:0007669"/>
    <property type="project" value="InterPro"/>
</dbReference>
<dbReference type="Gene3D" id="3.40.630.10">
    <property type="entry name" value="Zn peptidases"/>
    <property type="match status" value="2"/>
</dbReference>
<evidence type="ECO:0000313" key="2">
    <source>
        <dbReference type="EMBL" id="DAB36160.1"/>
    </source>
</evidence>
<accession>A0A2D3WAQ9</accession>
<dbReference type="PANTHER" id="PTHR43501">
    <property type="entry name" value="CYTOSOL NON-SPECIFIC DIPEPTIDASE"/>
    <property type="match status" value="1"/>
</dbReference>
<dbReference type="SUPFAM" id="SSF53187">
    <property type="entry name" value="Zn-dependent exopeptidases"/>
    <property type="match status" value="1"/>
</dbReference>
<dbReference type="InterPro" id="IPR001160">
    <property type="entry name" value="Peptidase_M20C"/>
</dbReference>
<comment type="caution">
    <text evidence="2">The sequence shown here is derived from an EMBL/GenBank/DDBJ whole genome shotgun (WGS) entry which is preliminary data.</text>
</comment>
<dbReference type="GO" id="GO:0005829">
    <property type="term" value="C:cytosol"/>
    <property type="evidence" value="ECO:0007669"/>
    <property type="project" value="TreeGrafter"/>
</dbReference>